<dbReference type="SUPFAM" id="SSF48264">
    <property type="entry name" value="Cytochrome P450"/>
    <property type="match status" value="1"/>
</dbReference>
<keyword evidence="6 13" id="KW-0479">Metal-binding</keyword>
<dbReference type="Proteomes" id="UP000663828">
    <property type="component" value="Unassembled WGS sequence"/>
</dbReference>
<evidence type="ECO:0000256" key="11">
    <source>
        <dbReference type="ARBA" id="ARBA00023136"/>
    </source>
</evidence>
<dbReference type="InterPro" id="IPR050529">
    <property type="entry name" value="CYP450_sterol_14alpha_dmase"/>
</dbReference>
<evidence type="ECO:0000256" key="7">
    <source>
        <dbReference type="ARBA" id="ARBA00022824"/>
    </source>
</evidence>
<evidence type="ECO:0000256" key="16">
    <source>
        <dbReference type="SAM" id="Phobius"/>
    </source>
</evidence>
<gene>
    <name evidence="17" type="ORF">XAT740_LOCUS1308</name>
</gene>
<evidence type="ECO:0000256" key="13">
    <source>
        <dbReference type="PIRNR" id="PIRNR000047"/>
    </source>
</evidence>
<dbReference type="GO" id="GO:0020037">
    <property type="term" value="F:heme binding"/>
    <property type="evidence" value="ECO:0007669"/>
    <property type="project" value="InterPro"/>
</dbReference>
<evidence type="ECO:0000256" key="15">
    <source>
        <dbReference type="PIRSR" id="PIRSR000047-2"/>
    </source>
</evidence>
<sequence length="474" mass="55705">MIVTAIYTFFIIGVCAFVLSFNWKTKRLYTNYTLIPYRIPILGHLFDFLKDANQFIFDNFAKYGSIFTANICGQRFTFLLDVHDLLTMTKNPSLVFSGSEMVTTIFGSRRVEKDIQEDIAQVLHKTIYPQTLQRSDALNALTVRFVESFHQSLEKDRMSSNEEWRQCTLFDLCHRFIFGASTRALFGDIEDEELKELETNFVTFNDKFYVFSRGLPVWFYKLFYRSAYQAREKGIKLLIKQRPNQSEFITAAREFYEEKHGDVFSPTDVGARMMIFFWASLGNTIPATFWVLYYLLTTDKGRVLEVLRDEILTHGENMNEMKVADSVINETLRLIGNVFLMRCTYKEDGTSLDLHDGRQLHIHPKDLVCYYPTISHYDKSIFPDPYKFQYDRFLHLDKLPGSYMPFGIGKSMCPGRFFVRNEVKTILITLVKEIELELVDFNYQQRPRFRKECVGTGVMVPDRDVKVRYRFKKQ</sequence>
<comment type="pathway">
    <text evidence="3">Lipid metabolism; bile acid biosynthesis.</text>
</comment>
<organism evidence="17 18">
    <name type="scientific">Adineta ricciae</name>
    <name type="common">Rotifer</name>
    <dbReference type="NCBI Taxonomy" id="249248"/>
    <lineage>
        <taxon>Eukaryota</taxon>
        <taxon>Metazoa</taxon>
        <taxon>Spiralia</taxon>
        <taxon>Gnathifera</taxon>
        <taxon>Rotifera</taxon>
        <taxon>Eurotatoria</taxon>
        <taxon>Bdelloidea</taxon>
        <taxon>Adinetida</taxon>
        <taxon>Adinetidae</taxon>
        <taxon>Adineta</taxon>
    </lineage>
</organism>
<accession>A0A813QHY1</accession>
<keyword evidence="18" id="KW-1185">Reference proteome</keyword>
<evidence type="ECO:0000256" key="1">
    <source>
        <dbReference type="ARBA" id="ARBA00001971"/>
    </source>
</evidence>
<dbReference type="InterPro" id="IPR036396">
    <property type="entry name" value="Cyt_P450_sf"/>
</dbReference>
<dbReference type="GO" id="GO:0042632">
    <property type="term" value="P:cholesterol homeostasis"/>
    <property type="evidence" value="ECO:0007669"/>
    <property type="project" value="TreeGrafter"/>
</dbReference>
<evidence type="ECO:0000256" key="5">
    <source>
        <dbReference type="ARBA" id="ARBA00022617"/>
    </source>
</evidence>
<feature type="binding site" evidence="15">
    <location>
        <position position="283"/>
    </location>
    <ligand>
        <name>substrate</name>
    </ligand>
</feature>
<evidence type="ECO:0000313" key="18">
    <source>
        <dbReference type="Proteomes" id="UP000663828"/>
    </source>
</evidence>
<dbReference type="GO" id="GO:0016705">
    <property type="term" value="F:oxidoreductase activity, acting on paired donors, with incorporation or reduction of molecular oxygen"/>
    <property type="evidence" value="ECO:0007669"/>
    <property type="project" value="InterPro"/>
</dbReference>
<dbReference type="Pfam" id="PF00067">
    <property type="entry name" value="p450"/>
    <property type="match status" value="1"/>
</dbReference>
<dbReference type="GO" id="GO:0006699">
    <property type="term" value="P:bile acid biosynthetic process"/>
    <property type="evidence" value="ECO:0007669"/>
    <property type="project" value="TreeGrafter"/>
</dbReference>
<comment type="cofactor">
    <cofactor evidence="1 13 14">
        <name>heme</name>
        <dbReference type="ChEBI" id="CHEBI:30413"/>
    </cofactor>
</comment>
<keyword evidence="8" id="KW-0560">Oxidoreductase</keyword>
<keyword evidence="16" id="KW-0812">Transmembrane</keyword>
<dbReference type="InterPro" id="IPR002403">
    <property type="entry name" value="Cyt_P450_E_grp-IV"/>
</dbReference>
<keyword evidence="10" id="KW-0443">Lipid metabolism</keyword>
<keyword evidence="5 13" id="KW-0349">Heme</keyword>
<evidence type="ECO:0000256" key="4">
    <source>
        <dbReference type="ARBA" id="ARBA00010617"/>
    </source>
</evidence>
<name>A0A813QHY1_ADIRI</name>
<dbReference type="Gene3D" id="1.10.630.10">
    <property type="entry name" value="Cytochrome P450"/>
    <property type="match status" value="1"/>
</dbReference>
<reference evidence="17" key="1">
    <citation type="submission" date="2021-02" db="EMBL/GenBank/DDBJ databases">
        <authorList>
            <person name="Nowell W R."/>
        </authorList>
    </citation>
    <scope>NUCLEOTIDE SEQUENCE</scope>
</reference>
<feature type="transmembrane region" description="Helical" evidence="16">
    <location>
        <begin position="275"/>
        <end position="296"/>
    </location>
</feature>
<proteinExistence type="inferred from homology"/>
<dbReference type="PANTHER" id="PTHR24304">
    <property type="entry name" value="CYTOCHROME P450 FAMILY 7"/>
    <property type="match status" value="1"/>
</dbReference>
<evidence type="ECO:0000256" key="14">
    <source>
        <dbReference type="PIRSR" id="PIRSR000047-1"/>
    </source>
</evidence>
<dbReference type="InterPro" id="IPR001128">
    <property type="entry name" value="Cyt_P450"/>
</dbReference>
<dbReference type="GO" id="GO:0008395">
    <property type="term" value="F:steroid hydroxylase activity"/>
    <property type="evidence" value="ECO:0007669"/>
    <property type="project" value="TreeGrafter"/>
</dbReference>
<dbReference type="GO" id="GO:0005789">
    <property type="term" value="C:endoplasmic reticulum membrane"/>
    <property type="evidence" value="ECO:0007669"/>
    <property type="project" value="UniProtKB-SubCell"/>
</dbReference>
<evidence type="ECO:0000256" key="8">
    <source>
        <dbReference type="ARBA" id="ARBA00023002"/>
    </source>
</evidence>
<protein>
    <submittedName>
        <fullName evidence="17">Uncharacterized protein</fullName>
    </submittedName>
</protein>
<evidence type="ECO:0000256" key="3">
    <source>
        <dbReference type="ARBA" id="ARBA00004860"/>
    </source>
</evidence>
<keyword evidence="12" id="KW-0753">Steroid metabolism</keyword>
<evidence type="ECO:0000256" key="9">
    <source>
        <dbReference type="ARBA" id="ARBA00023004"/>
    </source>
</evidence>
<evidence type="ECO:0000256" key="12">
    <source>
        <dbReference type="ARBA" id="ARBA00023221"/>
    </source>
</evidence>
<keyword evidence="9 13" id="KW-0408">Iron</keyword>
<comment type="caution">
    <text evidence="17">The sequence shown here is derived from an EMBL/GenBank/DDBJ whole genome shotgun (WGS) entry which is preliminary data.</text>
</comment>
<evidence type="ECO:0000313" key="17">
    <source>
        <dbReference type="EMBL" id="CAF0768184.1"/>
    </source>
</evidence>
<comment type="similarity">
    <text evidence="4 13">Belongs to the cytochrome P450 family.</text>
</comment>
<keyword evidence="16" id="KW-1133">Transmembrane helix</keyword>
<evidence type="ECO:0000256" key="10">
    <source>
        <dbReference type="ARBA" id="ARBA00023098"/>
    </source>
</evidence>
<dbReference type="PRINTS" id="PR00465">
    <property type="entry name" value="EP450IV"/>
</dbReference>
<evidence type="ECO:0000256" key="2">
    <source>
        <dbReference type="ARBA" id="ARBA00004586"/>
    </source>
</evidence>
<dbReference type="AlphaFoldDB" id="A0A813QHY1"/>
<dbReference type="GO" id="GO:0005506">
    <property type="term" value="F:iron ion binding"/>
    <property type="evidence" value="ECO:0007669"/>
    <property type="project" value="InterPro"/>
</dbReference>
<keyword evidence="7 13" id="KW-0256">Endoplasmic reticulum</keyword>
<dbReference type="EMBL" id="CAJNOR010000039">
    <property type="protein sequence ID" value="CAF0768184.1"/>
    <property type="molecule type" value="Genomic_DNA"/>
</dbReference>
<dbReference type="PANTHER" id="PTHR24304:SF4">
    <property type="entry name" value="CYTOCHROME P450"/>
    <property type="match status" value="1"/>
</dbReference>
<feature type="transmembrane region" description="Helical" evidence="16">
    <location>
        <begin position="6"/>
        <end position="23"/>
    </location>
</feature>
<dbReference type="InterPro" id="IPR024204">
    <property type="entry name" value="Cyt_P450_CYP7A1-type"/>
</dbReference>
<evidence type="ECO:0000256" key="6">
    <source>
        <dbReference type="ARBA" id="ARBA00022723"/>
    </source>
</evidence>
<feature type="binding site" description="axial binding residue" evidence="14">
    <location>
        <position position="413"/>
    </location>
    <ligand>
        <name>heme</name>
        <dbReference type="ChEBI" id="CHEBI:30413"/>
    </ligand>
    <ligandPart>
        <name>Fe</name>
        <dbReference type="ChEBI" id="CHEBI:18248"/>
    </ligandPart>
</feature>
<comment type="subcellular location">
    <subcellularLocation>
        <location evidence="2 13">Endoplasmic reticulum membrane</location>
    </subcellularLocation>
</comment>
<dbReference type="PIRSF" id="PIRSF000047">
    <property type="entry name" value="Cytochrome_CYPVIIA1"/>
    <property type="match status" value="1"/>
</dbReference>
<keyword evidence="11 13" id="KW-0472">Membrane</keyword>